<evidence type="ECO:0000259" key="18">
    <source>
        <dbReference type="Pfam" id="PF21405"/>
    </source>
</evidence>
<feature type="binding site" evidence="14">
    <location>
        <position position="280"/>
    </location>
    <ligand>
        <name>Mg(2+)</name>
        <dbReference type="ChEBI" id="CHEBI:18420"/>
    </ligand>
</feature>
<dbReference type="InterPro" id="IPR005843">
    <property type="entry name" value="A-D-PHexomutase_C"/>
</dbReference>
<dbReference type="Gene3D" id="3.30.310.50">
    <property type="entry name" value="Alpha-D-phosphohexomutase, C-terminal domain"/>
    <property type="match status" value="1"/>
</dbReference>
<dbReference type="HOGENOM" id="CLU_022890_1_0_1"/>
<feature type="binding site" description="via phosphate group" evidence="14">
    <location>
        <position position="65"/>
    </location>
    <ligand>
        <name>Mg(2+)</name>
        <dbReference type="ChEBI" id="CHEBI:18420"/>
    </ligand>
</feature>
<dbReference type="RefSeq" id="XP_022460794.1">
    <property type="nucleotide sequence ID" value="XM_022605910.1"/>
</dbReference>
<dbReference type="GeneID" id="34522182"/>
<evidence type="ECO:0000256" key="10">
    <source>
        <dbReference type="ARBA" id="ARBA00032065"/>
    </source>
</evidence>
<sequence length="534" mass="58400">MNIEHITGYASKHLGPENETFAYGTAGFRMLASKLDPVVFRVGILAGLRSKALGGKTIGVMITASHNPPKDNGIKIVDPFGEMLEQSWEAISTKLANSHDSESLISTIKEIVESQKIDWSAPSNVVVARDSRESGPKLLASTIDGLKAIGASFKDFGQLTTPQLHYLTRCFNDSSFGKPDEEGYYEKLILSYSKIMELWGVTDDISITVDAANGIGADQILKLQKYFEQHVKFTLVNGSSDVPSALNSDCGADFVKTNQKLPSGIPDFEPLKLYSSFDGDADRVVFYYLNKEGTFRLLDGDKIATLLASFISSLLSKLDGKSFKLGIVQTAYANGSSSNYITNVLKLPLGVTATGVKHLHHKAQSYDIGVYFEANGHGTVLFSDNFVEALEAQDFTPGTEQYKAASTLRLLVDLINQTVGDSIADLLAVLVALRLGDSKTPEEWDSNYTDLPNRLLKALVKDRNQFKTTDAERKLVEPVGLQSEIDEIVAEYPGGRSFVRASGTEDAVRIYAEANTIEDTNELASRVSKLLEKY</sequence>
<dbReference type="UniPathway" id="UPA00113">
    <property type="reaction ID" value="UER00530"/>
</dbReference>
<comment type="pathway">
    <text evidence="2 11">Nucleotide-sugar biosynthesis; UDP-N-acetyl-alpha-D-glucosamine biosynthesis; N-acetyl-alpha-D-glucosamine 1-phosphate from alpha-D-glucosamine 6-phosphate (route I): step 2/2.</text>
</comment>
<evidence type="ECO:0000313" key="19">
    <source>
        <dbReference type="EMBL" id="CDK28804.1"/>
    </source>
</evidence>
<dbReference type="InterPro" id="IPR016066">
    <property type="entry name" value="A-D-PHexomutase_CS"/>
</dbReference>
<dbReference type="PIRSF" id="PIRSF016408">
    <property type="entry name" value="PAGM"/>
    <property type="match status" value="1"/>
</dbReference>
<feature type="binding site" evidence="13">
    <location>
        <position position="509"/>
    </location>
    <ligand>
        <name>substrate</name>
    </ligand>
</feature>
<dbReference type="GO" id="GO:0006031">
    <property type="term" value="P:chitin biosynthetic process"/>
    <property type="evidence" value="ECO:0007669"/>
    <property type="project" value="EnsemblFungi"/>
</dbReference>
<evidence type="ECO:0000256" key="5">
    <source>
        <dbReference type="ARBA" id="ARBA00022553"/>
    </source>
</evidence>
<dbReference type="SUPFAM" id="SSF53738">
    <property type="entry name" value="Phosphoglucomutase, first 3 domains"/>
    <property type="match status" value="3"/>
</dbReference>
<dbReference type="InterPro" id="IPR005844">
    <property type="entry name" value="A-D-PHexomutase_a/b/a-I"/>
</dbReference>
<dbReference type="AlphaFoldDB" id="W6MQ04"/>
<keyword evidence="20" id="KW-1185">Reference proteome</keyword>
<dbReference type="PANTHER" id="PTHR45955">
    <property type="entry name" value="PHOSPHOACETYLGLUCOSAMINE MUTASE"/>
    <property type="match status" value="1"/>
</dbReference>
<evidence type="ECO:0000256" key="14">
    <source>
        <dbReference type="PIRSR" id="PIRSR016408-3"/>
    </source>
</evidence>
<feature type="domain" description="Alpha-D-phosphohexomutase alpha/beta/alpha" evidence="16">
    <location>
        <begin position="58"/>
        <end position="95"/>
    </location>
</feature>
<comment type="similarity">
    <text evidence="3 11">Belongs to the phosphohexose mutase family.</text>
</comment>
<evidence type="ECO:0000256" key="9">
    <source>
        <dbReference type="ARBA" id="ARBA00031926"/>
    </source>
</evidence>
<dbReference type="FunFam" id="3.40.120.10:FF:000013">
    <property type="entry name" value="Phosphoacetylglucosamine mutase"/>
    <property type="match status" value="1"/>
</dbReference>
<evidence type="ECO:0000259" key="17">
    <source>
        <dbReference type="Pfam" id="PF21404"/>
    </source>
</evidence>
<proteinExistence type="inferred from homology"/>
<reference evidence="19" key="2">
    <citation type="submission" date="2014-02" db="EMBL/GenBank/DDBJ databases">
        <title>Complete DNA sequence of /Kuraishia capsulata/ illustrates novel genomic features among budding yeasts (/Saccharomycotina/).</title>
        <authorList>
            <person name="Morales L."/>
            <person name="Noel B."/>
            <person name="Porcel B."/>
            <person name="Marcet-Houben M."/>
            <person name="Hullo M-F."/>
            <person name="Sacerdot C."/>
            <person name="Tekaia F."/>
            <person name="Leh-Louis V."/>
            <person name="Despons L."/>
            <person name="Khanna V."/>
            <person name="Aury J-M."/>
            <person name="Barbe V."/>
            <person name="Couloux A."/>
            <person name="Labadie K."/>
            <person name="Pelletier E."/>
            <person name="Souciet J-L."/>
            <person name="Boekhout T."/>
            <person name="Gabaldon T."/>
            <person name="Wincker P."/>
            <person name="Dujon B."/>
        </authorList>
    </citation>
    <scope>NUCLEOTIDE SEQUENCE</scope>
    <source>
        <strain evidence="19">CBS 1993</strain>
    </source>
</reference>
<comment type="function">
    <text evidence="11">Catalyzes the conversion of GlcNAc-6-P into GlcNAc-1-P during the synthesis of uridine diphosphate/UDP-GlcNAc, which is a biosynthetic precursor of chitin and also supplies the amino sugars for N-linked oligosaccharides of glycoproteins.</text>
</comment>
<feature type="domain" description="Alpha-D-phosphohexomutase C-terminal" evidence="15">
    <location>
        <begin position="477"/>
        <end position="528"/>
    </location>
</feature>
<dbReference type="STRING" id="1382522.W6MQ04"/>
<dbReference type="CDD" id="cd03086">
    <property type="entry name" value="PGM3"/>
    <property type="match status" value="1"/>
</dbReference>
<dbReference type="Pfam" id="PF00408">
    <property type="entry name" value="PGM_PMM_IV"/>
    <property type="match status" value="1"/>
</dbReference>
<organism evidence="19 20">
    <name type="scientific">Kuraishia capsulata CBS 1993</name>
    <dbReference type="NCBI Taxonomy" id="1382522"/>
    <lineage>
        <taxon>Eukaryota</taxon>
        <taxon>Fungi</taxon>
        <taxon>Dikarya</taxon>
        <taxon>Ascomycota</taxon>
        <taxon>Saccharomycotina</taxon>
        <taxon>Pichiomycetes</taxon>
        <taxon>Pichiales</taxon>
        <taxon>Pichiaceae</taxon>
        <taxon>Kuraishia</taxon>
    </lineage>
</organism>
<dbReference type="EC" id="5.4.2.3" evidence="4 11"/>
<gene>
    <name evidence="19" type="ORF">KUCA_T00004789001</name>
</gene>
<feature type="binding site" evidence="13">
    <location>
        <begin position="373"/>
        <end position="375"/>
    </location>
    <ligand>
        <name>substrate</name>
    </ligand>
</feature>
<comment type="cofactor">
    <cofactor evidence="11 14">
        <name>Mg(2+)</name>
        <dbReference type="ChEBI" id="CHEBI:18420"/>
    </cofactor>
    <text evidence="11 14">Binds 1 Mg(2+) ion per subunit.</text>
</comment>
<accession>W6MQ04</accession>
<dbReference type="GO" id="GO:0006048">
    <property type="term" value="P:UDP-N-acetylglucosamine biosynthetic process"/>
    <property type="evidence" value="ECO:0007669"/>
    <property type="project" value="UniProtKB-UniRule"/>
</dbReference>
<dbReference type="OrthoDB" id="1928at2759"/>
<evidence type="ECO:0000256" key="1">
    <source>
        <dbReference type="ARBA" id="ARBA00000558"/>
    </source>
</evidence>
<reference evidence="19" key="1">
    <citation type="submission" date="2013-12" db="EMBL/GenBank/DDBJ databases">
        <authorList>
            <person name="Genoscope - CEA"/>
        </authorList>
    </citation>
    <scope>NUCLEOTIDE SEQUENCE</scope>
    <source>
        <strain evidence="19">CBS 1993</strain>
    </source>
</reference>
<evidence type="ECO:0000259" key="16">
    <source>
        <dbReference type="Pfam" id="PF02878"/>
    </source>
</evidence>
<evidence type="ECO:0000256" key="6">
    <source>
        <dbReference type="ARBA" id="ARBA00022723"/>
    </source>
</evidence>
<evidence type="ECO:0000256" key="12">
    <source>
        <dbReference type="PIRSR" id="PIRSR016408-1"/>
    </source>
</evidence>
<dbReference type="SUPFAM" id="SSF55957">
    <property type="entry name" value="Phosphoglucomutase, C-terminal domain"/>
    <property type="match status" value="1"/>
</dbReference>
<dbReference type="FunFam" id="3.30.310.50:FF:000003">
    <property type="entry name" value="Phosphoacetylglucosamine mutase"/>
    <property type="match status" value="1"/>
</dbReference>
<evidence type="ECO:0000259" key="15">
    <source>
        <dbReference type="Pfam" id="PF00408"/>
    </source>
</evidence>
<keyword evidence="8 11" id="KW-0413">Isomerase</keyword>
<keyword evidence="5" id="KW-0597">Phosphoprotein</keyword>
<evidence type="ECO:0000313" key="20">
    <source>
        <dbReference type="Proteomes" id="UP000019384"/>
    </source>
</evidence>
<dbReference type="GO" id="GO:0005975">
    <property type="term" value="P:carbohydrate metabolic process"/>
    <property type="evidence" value="ECO:0007669"/>
    <property type="project" value="InterPro"/>
</dbReference>
<dbReference type="PROSITE" id="PS00710">
    <property type="entry name" value="PGM_PMM"/>
    <property type="match status" value="1"/>
</dbReference>
<evidence type="ECO:0000256" key="13">
    <source>
        <dbReference type="PIRSR" id="PIRSR016408-2"/>
    </source>
</evidence>
<dbReference type="PANTHER" id="PTHR45955:SF1">
    <property type="entry name" value="PHOSPHOACETYLGLUCOSAMINE MUTASE"/>
    <property type="match status" value="1"/>
</dbReference>
<dbReference type="InterPro" id="IPR049023">
    <property type="entry name" value="AMG1_II"/>
</dbReference>
<comment type="catalytic activity">
    <reaction evidence="1 11">
        <text>N-acetyl-alpha-D-glucosamine 1-phosphate = N-acetyl-D-glucosamine 6-phosphate</text>
        <dbReference type="Rhea" id="RHEA:23804"/>
        <dbReference type="ChEBI" id="CHEBI:57513"/>
        <dbReference type="ChEBI" id="CHEBI:57776"/>
        <dbReference type="EC" id="5.4.2.3"/>
    </reaction>
</comment>
<dbReference type="EMBL" id="HG793130">
    <property type="protein sequence ID" value="CDK28804.1"/>
    <property type="molecule type" value="Genomic_DNA"/>
</dbReference>
<dbReference type="Proteomes" id="UP000019384">
    <property type="component" value="Unassembled WGS sequence"/>
</dbReference>
<dbReference type="Gene3D" id="3.40.120.10">
    <property type="entry name" value="Alpha-D-Glucose-1,6-Bisphosphate, subunit A, domain 3"/>
    <property type="match status" value="2"/>
</dbReference>
<dbReference type="InterPro" id="IPR016055">
    <property type="entry name" value="A-D-PHexomutase_a/b/a-I/II/III"/>
</dbReference>
<dbReference type="InterPro" id="IPR049022">
    <property type="entry name" value="AMG1_III"/>
</dbReference>
<feature type="binding site" evidence="13">
    <location>
        <begin position="500"/>
        <end position="504"/>
    </location>
    <ligand>
        <name>substrate</name>
    </ligand>
</feature>
<feature type="active site" description="Phosphoserine intermediate" evidence="12">
    <location>
        <position position="65"/>
    </location>
</feature>
<keyword evidence="6 11" id="KW-0479">Metal-binding</keyword>
<evidence type="ECO:0000256" key="8">
    <source>
        <dbReference type="ARBA" id="ARBA00023235"/>
    </source>
</evidence>
<feature type="binding site" evidence="14">
    <location>
        <position position="282"/>
    </location>
    <ligand>
        <name>Mg(2+)</name>
        <dbReference type="ChEBI" id="CHEBI:18420"/>
    </ligand>
</feature>
<feature type="domain" description="Alpha-D-phosphohexomutase alpha/beta/alpha" evidence="16">
    <location>
        <begin position="111"/>
        <end position="172"/>
    </location>
</feature>
<feature type="domain" description="Phosphoacetylglucosamine mutase AMG1" evidence="17">
    <location>
        <begin position="299"/>
        <end position="434"/>
    </location>
</feature>
<evidence type="ECO:0000256" key="3">
    <source>
        <dbReference type="ARBA" id="ARBA00010231"/>
    </source>
</evidence>
<keyword evidence="7 11" id="KW-0460">Magnesium</keyword>
<evidence type="ECO:0000256" key="4">
    <source>
        <dbReference type="ARBA" id="ARBA00012731"/>
    </source>
</evidence>
<name>W6MQ04_9ASCO</name>
<dbReference type="GO" id="GO:0004610">
    <property type="term" value="F:phosphoacetylglucosamine mutase activity"/>
    <property type="evidence" value="ECO:0007669"/>
    <property type="project" value="UniProtKB-UniRule"/>
</dbReference>
<evidence type="ECO:0000256" key="11">
    <source>
        <dbReference type="PIRNR" id="PIRNR016408"/>
    </source>
</evidence>
<evidence type="ECO:0000256" key="2">
    <source>
        <dbReference type="ARBA" id="ARBA00004865"/>
    </source>
</evidence>
<feature type="binding site" evidence="14">
    <location>
        <position position="278"/>
    </location>
    <ligand>
        <name>Mg(2+)</name>
        <dbReference type="ChEBI" id="CHEBI:18420"/>
    </ligand>
</feature>
<feature type="domain" description="Phosphoacetylglucosamine mutase AMG1" evidence="18">
    <location>
        <begin position="181"/>
        <end position="285"/>
    </location>
</feature>
<dbReference type="GO" id="GO:0000287">
    <property type="term" value="F:magnesium ion binding"/>
    <property type="evidence" value="ECO:0007669"/>
    <property type="project" value="InterPro"/>
</dbReference>
<evidence type="ECO:0000256" key="7">
    <source>
        <dbReference type="ARBA" id="ARBA00022842"/>
    </source>
</evidence>
<dbReference type="InterPro" id="IPR036900">
    <property type="entry name" value="A-D-PHexomutase_C_sf"/>
</dbReference>
<dbReference type="InterPro" id="IPR016657">
    <property type="entry name" value="PAGM"/>
</dbReference>
<dbReference type="Pfam" id="PF21405">
    <property type="entry name" value="AMG1_II"/>
    <property type="match status" value="1"/>
</dbReference>
<protein>
    <recommendedName>
        <fullName evidence="4 11">Phosphoacetylglucosamine mutase</fullName>
        <shortName evidence="11">PAGM</shortName>
        <ecNumber evidence="4 11">5.4.2.3</ecNumber>
    </recommendedName>
    <alternativeName>
        <fullName evidence="10 11">Acetylglucosamine phosphomutase</fullName>
    </alternativeName>
    <alternativeName>
        <fullName evidence="9 11">N-acetylglucosamine-phosphate mutase</fullName>
    </alternativeName>
</protein>
<dbReference type="Pfam" id="PF21404">
    <property type="entry name" value="AMG1_III"/>
    <property type="match status" value="1"/>
</dbReference>
<dbReference type="Pfam" id="PF02878">
    <property type="entry name" value="PGM_PMM_I"/>
    <property type="match status" value="2"/>
</dbReference>